<keyword evidence="4" id="KW-1185">Reference proteome</keyword>
<feature type="signal peptide" evidence="2">
    <location>
        <begin position="1"/>
        <end position="29"/>
    </location>
</feature>
<evidence type="ECO:0008006" key="5">
    <source>
        <dbReference type="Google" id="ProtNLM"/>
    </source>
</evidence>
<comment type="caution">
    <text evidence="3">The sequence shown here is derived from an EMBL/GenBank/DDBJ whole genome shotgun (WGS) entry which is preliminary data.</text>
</comment>
<proteinExistence type="predicted"/>
<gene>
    <name evidence="3" type="ORF">G1H11_01080</name>
</gene>
<sequence>MRSRAASRRRAGWVVVVLGALTVVSACTADEPDASTAASREAASTSGGTATQRPGESGEASAGPDAPASRKVQAILDSVRFGEHEIGLAVSDTYKRESGLDTPTAAYCGDDADPVDQYRVARSQRWWLNEEWSARDPGGYTVGVEVVLYAPGTAAAAMAVFEAVPATCPAADFASGSSAAFSRGEIPHGLPPGASALRDDWTYADGTRATGRIIAISAGDVVGYLYIRGNDDAVAGRTDELARTLAEKITEADELIRADPELP</sequence>
<dbReference type="Proteomes" id="UP000469185">
    <property type="component" value="Unassembled WGS sequence"/>
</dbReference>
<evidence type="ECO:0000256" key="1">
    <source>
        <dbReference type="SAM" id="MobiDB-lite"/>
    </source>
</evidence>
<protein>
    <recommendedName>
        <fullName evidence="5">Sensor domain-containing protein</fullName>
    </recommendedName>
</protein>
<keyword evidence="2" id="KW-0732">Signal</keyword>
<feature type="chain" id="PRO_5026921398" description="Sensor domain-containing protein" evidence="2">
    <location>
        <begin position="30"/>
        <end position="263"/>
    </location>
</feature>
<dbReference type="RefSeq" id="WP_163815209.1">
    <property type="nucleotide sequence ID" value="NZ_JAAGOB010000001.1"/>
</dbReference>
<dbReference type="PROSITE" id="PS51257">
    <property type="entry name" value="PROKAR_LIPOPROTEIN"/>
    <property type="match status" value="1"/>
</dbReference>
<evidence type="ECO:0000313" key="3">
    <source>
        <dbReference type="EMBL" id="NED93905.1"/>
    </source>
</evidence>
<evidence type="ECO:0000256" key="2">
    <source>
        <dbReference type="SAM" id="SignalP"/>
    </source>
</evidence>
<dbReference type="AlphaFoldDB" id="A0A6N9YG66"/>
<feature type="compositionally biased region" description="Low complexity" evidence="1">
    <location>
        <begin position="34"/>
        <end position="51"/>
    </location>
</feature>
<name>A0A6N9YG66_9ACTN</name>
<organism evidence="3 4">
    <name type="scientific">Phytoactinopolyspora alkaliphila</name>
    <dbReference type="NCBI Taxonomy" id="1783498"/>
    <lineage>
        <taxon>Bacteria</taxon>
        <taxon>Bacillati</taxon>
        <taxon>Actinomycetota</taxon>
        <taxon>Actinomycetes</taxon>
        <taxon>Jiangellales</taxon>
        <taxon>Jiangellaceae</taxon>
        <taxon>Phytoactinopolyspora</taxon>
    </lineage>
</organism>
<dbReference type="EMBL" id="JAAGOB010000001">
    <property type="protein sequence ID" value="NED93905.1"/>
    <property type="molecule type" value="Genomic_DNA"/>
</dbReference>
<accession>A0A6N9YG66</accession>
<reference evidence="3 4" key="1">
    <citation type="submission" date="2020-02" db="EMBL/GenBank/DDBJ databases">
        <authorList>
            <person name="Li X.-J."/>
            <person name="Feng X.-M."/>
        </authorList>
    </citation>
    <scope>NUCLEOTIDE SEQUENCE [LARGE SCALE GENOMIC DNA]</scope>
    <source>
        <strain evidence="3 4">CGMCC 4.7225</strain>
    </source>
</reference>
<evidence type="ECO:0000313" key="4">
    <source>
        <dbReference type="Proteomes" id="UP000469185"/>
    </source>
</evidence>
<feature type="region of interest" description="Disordered" evidence="1">
    <location>
        <begin position="30"/>
        <end position="69"/>
    </location>
</feature>